<dbReference type="Proteomes" id="UP000287651">
    <property type="component" value="Unassembled WGS sequence"/>
</dbReference>
<dbReference type="EMBL" id="AMZH03005777">
    <property type="protein sequence ID" value="RRT65538.1"/>
    <property type="molecule type" value="Genomic_DNA"/>
</dbReference>
<gene>
    <name evidence="1" type="ORF">B296_00019609</name>
</gene>
<dbReference type="AlphaFoldDB" id="A0A426ZNI9"/>
<organism evidence="1 2">
    <name type="scientific">Ensete ventricosum</name>
    <name type="common">Abyssinian banana</name>
    <name type="synonym">Musa ensete</name>
    <dbReference type="NCBI Taxonomy" id="4639"/>
    <lineage>
        <taxon>Eukaryota</taxon>
        <taxon>Viridiplantae</taxon>
        <taxon>Streptophyta</taxon>
        <taxon>Embryophyta</taxon>
        <taxon>Tracheophyta</taxon>
        <taxon>Spermatophyta</taxon>
        <taxon>Magnoliopsida</taxon>
        <taxon>Liliopsida</taxon>
        <taxon>Zingiberales</taxon>
        <taxon>Musaceae</taxon>
        <taxon>Ensete</taxon>
    </lineage>
</organism>
<evidence type="ECO:0000313" key="2">
    <source>
        <dbReference type="Proteomes" id="UP000287651"/>
    </source>
</evidence>
<protein>
    <submittedName>
        <fullName evidence="1">Uncharacterized protein</fullName>
    </submittedName>
</protein>
<comment type="caution">
    <text evidence="1">The sequence shown here is derived from an EMBL/GenBank/DDBJ whole genome shotgun (WGS) entry which is preliminary data.</text>
</comment>
<proteinExistence type="predicted"/>
<sequence>MVEVVSNWMKDILRYKRDKTLLADLTTVQRLRRAKAHYCKVRTDSTLAHPRLDVEGREDHVRTHAVRRNAEERGGGGQPHAGGVGYGLLVRRKMREGYKVLEGVAEPDISMHHGLIKGLLRLRRAGEATQVFRATVERGIM</sequence>
<name>A0A426ZNI9_ENSVE</name>
<accession>A0A426ZNI9</accession>
<reference evidence="1 2" key="1">
    <citation type="journal article" date="2014" name="Agronomy (Basel)">
        <title>A Draft Genome Sequence for Ensete ventricosum, the Drought-Tolerant Tree Against Hunger.</title>
        <authorList>
            <person name="Harrison J."/>
            <person name="Moore K.A."/>
            <person name="Paszkiewicz K."/>
            <person name="Jones T."/>
            <person name="Grant M."/>
            <person name="Ambacheew D."/>
            <person name="Muzemil S."/>
            <person name="Studholme D.J."/>
        </authorList>
    </citation>
    <scope>NUCLEOTIDE SEQUENCE [LARGE SCALE GENOMIC DNA]</scope>
</reference>
<evidence type="ECO:0000313" key="1">
    <source>
        <dbReference type="EMBL" id="RRT65538.1"/>
    </source>
</evidence>